<dbReference type="CDD" id="cd09274">
    <property type="entry name" value="RNase_HI_RT_Ty3"/>
    <property type="match status" value="1"/>
</dbReference>
<feature type="domain" description="Reverse transcriptase RNase H-like" evidence="7">
    <location>
        <begin position="82"/>
        <end position="181"/>
    </location>
</feature>
<dbReference type="GO" id="GO:0003964">
    <property type="term" value="F:RNA-directed DNA polymerase activity"/>
    <property type="evidence" value="ECO:0007669"/>
    <property type="project" value="UniProtKB-KW"/>
</dbReference>
<evidence type="ECO:0000256" key="3">
    <source>
        <dbReference type="ARBA" id="ARBA00022722"/>
    </source>
</evidence>
<protein>
    <recommendedName>
        <fullName evidence="7">Reverse transcriptase RNase H-like domain-containing protein</fullName>
    </recommendedName>
</protein>
<dbReference type="GO" id="GO:0016787">
    <property type="term" value="F:hydrolase activity"/>
    <property type="evidence" value="ECO:0007669"/>
    <property type="project" value="UniProtKB-KW"/>
</dbReference>
<keyword evidence="4" id="KW-0255">Endonuclease</keyword>
<keyword evidence="6" id="KW-0695">RNA-directed DNA polymerase</keyword>
<sequence length="287" mass="33070">MDKAKIKAIKEWEPPKKALELRSFLGLENCYQRFIRGYSHIAAPLTDLLKKEKPWCLDEKVQQSFEKLKCALKEEPVLSLPDYSAPFEVQTNASDFAIGGVIMQGRHPIAYKSRKLNDIELRYTVQEKEITAVVHCIRTWRHYLLGSKFTVKTDNMATSYFLTQRKLSPKQARWQAFLGEFNFVMEYKPGKTNLVVDALSHKVELAATEMQPSPGLLEHIREGLQQDPQAKLLEELIGQGKTRRFWKDDQGLLRTKRGSVFVPRWGCLRKQVISECHDTRWAGHPGA</sequence>
<evidence type="ECO:0000256" key="5">
    <source>
        <dbReference type="ARBA" id="ARBA00022801"/>
    </source>
</evidence>
<gene>
    <name evidence="8" type="ORF">GH714_032369</name>
</gene>
<dbReference type="InterPro" id="IPR043502">
    <property type="entry name" value="DNA/RNA_pol_sf"/>
</dbReference>
<keyword evidence="3" id="KW-0540">Nuclease</keyword>
<keyword evidence="2" id="KW-0548">Nucleotidyltransferase</keyword>
<reference evidence="8 9" key="1">
    <citation type="journal article" date="2020" name="Mol. Plant">
        <title>The Chromosome-Based Rubber Tree Genome Provides New Insights into Spurge Genome Evolution and Rubber Biosynthesis.</title>
        <authorList>
            <person name="Liu J."/>
            <person name="Shi C."/>
            <person name="Shi C.C."/>
            <person name="Li W."/>
            <person name="Zhang Q.J."/>
            <person name="Zhang Y."/>
            <person name="Li K."/>
            <person name="Lu H.F."/>
            <person name="Shi C."/>
            <person name="Zhu S.T."/>
            <person name="Xiao Z.Y."/>
            <person name="Nan H."/>
            <person name="Yue Y."/>
            <person name="Zhu X.G."/>
            <person name="Wu Y."/>
            <person name="Hong X.N."/>
            <person name="Fan G.Y."/>
            <person name="Tong Y."/>
            <person name="Zhang D."/>
            <person name="Mao C.L."/>
            <person name="Liu Y.L."/>
            <person name="Hao S.J."/>
            <person name="Liu W.Q."/>
            <person name="Lv M.Q."/>
            <person name="Zhang H.B."/>
            <person name="Liu Y."/>
            <person name="Hu-Tang G.R."/>
            <person name="Wang J.P."/>
            <person name="Wang J.H."/>
            <person name="Sun Y.H."/>
            <person name="Ni S.B."/>
            <person name="Chen W.B."/>
            <person name="Zhang X.C."/>
            <person name="Jiao Y.N."/>
            <person name="Eichler E.E."/>
            <person name="Li G.H."/>
            <person name="Liu X."/>
            <person name="Gao L.Z."/>
        </authorList>
    </citation>
    <scope>NUCLEOTIDE SEQUENCE [LARGE SCALE GENOMIC DNA]</scope>
    <source>
        <strain evidence="9">cv. GT1</strain>
        <tissue evidence="8">Leaf</tissue>
    </source>
</reference>
<evidence type="ECO:0000256" key="6">
    <source>
        <dbReference type="ARBA" id="ARBA00022918"/>
    </source>
</evidence>
<evidence type="ECO:0000256" key="1">
    <source>
        <dbReference type="ARBA" id="ARBA00022679"/>
    </source>
</evidence>
<dbReference type="InterPro" id="IPR041373">
    <property type="entry name" value="RT_RNaseH"/>
</dbReference>
<evidence type="ECO:0000256" key="2">
    <source>
        <dbReference type="ARBA" id="ARBA00022695"/>
    </source>
</evidence>
<dbReference type="FunFam" id="3.30.70.270:FF:000020">
    <property type="entry name" value="Transposon Tf2-6 polyprotein-like Protein"/>
    <property type="match status" value="1"/>
</dbReference>
<evidence type="ECO:0000313" key="8">
    <source>
        <dbReference type="EMBL" id="KAF2299529.1"/>
    </source>
</evidence>
<organism evidence="8 9">
    <name type="scientific">Hevea brasiliensis</name>
    <name type="common">Para rubber tree</name>
    <name type="synonym">Siphonia brasiliensis</name>
    <dbReference type="NCBI Taxonomy" id="3981"/>
    <lineage>
        <taxon>Eukaryota</taxon>
        <taxon>Viridiplantae</taxon>
        <taxon>Streptophyta</taxon>
        <taxon>Embryophyta</taxon>
        <taxon>Tracheophyta</taxon>
        <taxon>Spermatophyta</taxon>
        <taxon>Magnoliopsida</taxon>
        <taxon>eudicotyledons</taxon>
        <taxon>Gunneridae</taxon>
        <taxon>Pentapetalae</taxon>
        <taxon>rosids</taxon>
        <taxon>fabids</taxon>
        <taxon>Malpighiales</taxon>
        <taxon>Euphorbiaceae</taxon>
        <taxon>Crotonoideae</taxon>
        <taxon>Micrandreae</taxon>
        <taxon>Hevea</taxon>
    </lineage>
</organism>
<dbReference type="SUPFAM" id="SSF56672">
    <property type="entry name" value="DNA/RNA polymerases"/>
    <property type="match status" value="1"/>
</dbReference>
<keyword evidence="9" id="KW-1185">Reference proteome</keyword>
<dbReference type="Pfam" id="PF17917">
    <property type="entry name" value="RT_RNaseH"/>
    <property type="match status" value="1"/>
</dbReference>
<dbReference type="Proteomes" id="UP000467840">
    <property type="component" value="Chromosome 1"/>
</dbReference>
<proteinExistence type="predicted"/>
<dbReference type="PANTHER" id="PTHR34072">
    <property type="entry name" value="ENZYMATIC POLYPROTEIN-RELATED"/>
    <property type="match status" value="1"/>
</dbReference>
<dbReference type="Gene3D" id="3.30.70.270">
    <property type="match status" value="1"/>
</dbReference>
<keyword evidence="5" id="KW-0378">Hydrolase</keyword>
<dbReference type="GO" id="GO:0004519">
    <property type="term" value="F:endonuclease activity"/>
    <property type="evidence" value="ECO:0007669"/>
    <property type="project" value="UniProtKB-KW"/>
</dbReference>
<dbReference type="EMBL" id="JAAGAX010000011">
    <property type="protein sequence ID" value="KAF2299529.1"/>
    <property type="molecule type" value="Genomic_DNA"/>
</dbReference>
<dbReference type="PANTHER" id="PTHR34072:SF41">
    <property type="entry name" value="REVERSE TRANSCRIPTASE_RETROTRANSPOSON-DERIVED PROTEIN RNASE H-LIKE DOMAIN-CONTAINING PROTEIN"/>
    <property type="match status" value="1"/>
</dbReference>
<evidence type="ECO:0000256" key="4">
    <source>
        <dbReference type="ARBA" id="ARBA00022759"/>
    </source>
</evidence>
<evidence type="ECO:0000259" key="7">
    <source>
        <dbReference type="Pfam" id="PF17917"/>
    </source>
</evidence>
<name>A0A6A6LIS8_HEVBR</name>
<dbReference type="InterPro" id="IPR043128">
    <property type="entry name" value="Rev_trsase/Diguanyl_cyclase"/>
</dbReference>
<accession>A0A6A6LIS8</accession>
<comment type="caution">
    <text evidence="8">The sequence shown here is derived from an EMBL/GenBank/DDBJ whole genome shotgun (WGS) entry which is preliminary data.</text>
</comment>
<keyword evidence="1" id="KW-0808">Transferase</keyword>
<evidence type="ECO:0000313" key="9">
    <source>
        <dbReference type="Proteomes" id="UP000467840"/>
    </source>
</evidence>
<dbReference type="AlphaFoldDB" id="A0A6A6LIS8"/>